<sequence>MRREVFLLSHPDDSAPVEELARRLRDAEFEPMHHGMVRVGDSPLAVASSLLSRGLPVVICGTPRAAVSRLVKSLSNAANTRPGAQVFVVQMEPDMDLDHLSLTNAVAPYWEDPDAAFLRLKRALDACFPQPSQAPVGSAEVAGREPDGPVDFLEATTAGGFNRRAVDDFIQRLRPAVAAAQFTGVPTPPALLRAAGVIVGDRLTRTGLLLFGARPRDALPSAVVQCTQFYGTERTARRDKIPDLDQNIQRQIVGAWQFVADRVRDGEQPTSSGPYAEAVYRYPMLAVREVIANALVHRDYQASDMCVHVRLFTDRLEVTSPGSWGWRELADNEPKSLADLAGESRRRNFRLASTLTWISLVEGEGSGIPTAVDECDRVGAPRPVVVEHDGHVTVVIRPMPIKATSPIVIVYAARDRIWAEWLRGWLTAAGLQTVLHCVQTSTSTPGDFGQVFVVYSRDLAERMLDVRTITGPADGSGPGSAPSLPTLRVDASSQPVWGNPVLDVMGVGETRALEQIFAALEVPFDDQRAPGASGTGTAVSYPNDRLPASWRIYLVRNPRFIGRAALMEQIRDWFQNAGAGGGRMALVGLPGIGKTQIALEYAYRFGAAYETVWWINAAQPDRVRMALVDLARTLEIPGDDEELVAGALEALRRGDRVGRWLIVLDNADSPRELHDLLPFGSGHVLITSRNPQWNDIASVVDVDVFDRVDSVELLGRRTAGVSLERADELAATLGDLPLALEQARTWLFETAMVVDEYLRLLSENTARLMDEGAPVDHQVTLFSTVRLAHQALLLHDPAAAVVLELCAELAPEPIPIRLILGQVLTDILASIDPRMHDPLLQRTLYSQIARHSLARIDSENSALVLHRLTQDIIHSSMDPEQRRERQDQAQAILAAAERGHPEAADNWPTFEALLPHLRPPGSLRSAIPAVRKLVLDTVTYLNCSGQHLAAGDLAQEALREWLSRSSAQDPTTEHLYREYRRAQRAQGRDDDATSFEQ</sequence>
<dbReference type="PANTHER" id="PTHR30595">
    <property type="entry name" value="GLPR-RELATED TRANSCRIPTIONAL REPRESSOR"/>
    <property type="match status" value="1"/>
</dbReference>
<dbReference type="RefSeq" id="WP_203820011.1">
    <property type="nucleotide sequence ID" value="NZ_BAAABP010000027.1"/>
</dbReference>
<dbReference type="InterPro" id="IPR027417">
    <property type="entry name" value="P-loop_NTPase"/>
</dbReference>
<dbReference type="NCBIfam" id="NF040586">
    <property type="entry name" value="FxSxx_TPR"/>
    <property type="match status" value="1"/>
</dbReference>
<feature type="compositionally biased region" description="Basic and acidic residues" evidence="1">
    <location>
        <begin position="971"/>
        <end position="991"/>
    </location>
</feature>
<name>A0A919J443_9ACTN</name>
<dbReference type="AlphaFoldDB" id="A0A919J443"/>
<feature type="region of interest" description="Disordered" evidence="1">
    <location>
        <begin position="964"/>
        <end position="997"/>
    </location>
</feature>
<protein>
    <submittedName>
        <fullName evidence="2">Uncharacterized protein</fullName>
    </submittedName>
</protein>
<gene>
    <name evidence="2" type="ORF">Afe05nite_54200</name>
</gene>
<dbReference type="Pfam" id="PF13749">
    <property type="entry name" value="HATPase_c_4"/>
    <property type="match status" value="1"/>
</dbReference>
<evidence type="ECO:0000313" key="2">
    <source>
        <dbReference type="EMBL" id="GIE13580.1"/>
    </source>
</evidence>
<accession>A0A919J443</accession>
<dbReference type="InterPro" id="IPR038475">
    <property type="entry name" value="RecG_C_sf"/>
</dbReference>
<keyword evidence="3" id="KW-1185">Reference proteome</keyword>
<reference evidence="2" key="1">
    <citation type="submission" date="2021-01" db="EMBL/GenBank/DDBJ databases">
        <title>Whole genome shotgun sequence of Actinoplanes ferrugineus NBRC 15555.</title>
        <authorList>
            <person name="Komaki H."/>
            <person name="Tamura T."/>
        </authorList>
    </citation>
    <scope>NUCLEOTIDE SEQUENCE</scope>
    <source>
        <strain evidence="2">NBRC 15555</strain>
    </source>
</reference>
<dbReference type="Gene3D" id="3.40.50.300">
    <property type="entry name" value="P-loop containing nucleotide triphosphate hydrolases"/>
    <property type="match status" value="1"/>
</dbReference>
<dbReference type="Proteomes" id="UP000598174">
    <property type="component" value="Unassembled WGS sequence"/>
</dbReference>
<comment type="caution">
    <text evidence="2">The sequence shown here is derived from an EMBL/GenBank/DDBJ whole genome shotgun (WGS) entry which is preliminary data.</text>
</comment>
<proteinExistence type="predicted"/>
<evidence type="ECO:0000313" key="3">
    <source>
        <dbReference type="Proteomes" id="UP000598174"/>
    </source>
</evidence>
<dbReference type="Gene3D" id="3.30.565.60">
    <property type="match status" value="1"/>
</dbReference>
<dbReference type="EMBL" id="BOMM01000049">
    <property type="protein sequence ID" value="GIE13580.1"/>
    <property type="molecule type" value="Genomic_DNA"/>
</dbReference>
<dbReference type="PANTHER" id="PTHR30595:SF6">
    <property type="entry name" value="SCHLAFEN ALBA-2 DOMAIN-CONTAINING PROTEIN"/>
    <property type="match status" value="1"/>
</dbReference>
<evidence type="ECO:0000256" key="1">
    <source>
        <dbReference type="SAM" id="MobiDB-lite"/>
    </source>
</evidence>
<dbReference type="SUPFAM" id="SSF52540">
    <property type="entry name" value="P-loop containing nucleoside triphosphate hydrolases"/>
    <property type="match status" value="1"/>
</dbReference>
<organism evidence="2 3">
    <name type="scientific">Paractinoplanes ferrugineus</name>
    <dbReference type="NCBI Taxonomy" id="113564"/>
    <lineage>
        <taxon>Bacteria</taxon>
        <taxon>Bacillati</taxon>
        <taxon>Actinomycetota</taxon>
        <taxon>Actinomycetes</taxon>
        <taxon>Micromonosporales</taxon>
        <taxon>Micromonosporaceae</taxon>
        <taxon>Paractinoplanes</taxon>
    </lineage>
</organism>